<name>A0A8C9LFT3_PAVCR</name>
<protein>
    <submittedName>
        <fullName evidence="1">Uncharacterized protein</fullName>
    </submittedName>
</protein>
<dbReference type="Proteomes" id="UP000694428">
    <property type="component" value="Unplaced"/>
</dbReference>
<dbReference type="AlphaFoldDB" id="A0A8C9LFT3"/>
<reference evidence="1" key="2">
    <citation type="submission" date="2025-09" db="UniProtKB">
        <authorList>
            <consortium name="Ensembl"/>
        </authorList>
    </citation>
    <scope>IDENTIFICATION</scope>
</reference>
<organism evidence="1 2">
    <name type="scientific">Pavo cristatus</name>
    <name type="common">Indian peafowl</name>
    <name type="synonym">Blue peafowl</name>
    <dbReference type="NCBI Taxonomy" id="9049"/>
    <lineage>
        <taxon>Eukaryota</taxon>
        <taxon>Metazoa</taxon>
        <taxon>Chordata</taxon>
        <taxon>Craniata</taxon>
        <taxon>Vertebrata</taxon>
        <taxon>Euteleostomi</taxon>
        <taxon>Archelosauria</taxon>
        <taxon>Archosauria</taxon>
        <taxon>Dinosauria</taxon>
        <taxon>Saurischia</taxon>
        <taxon>Theropoda</taxon>
        <taxon>Coelurosauria</taxon>
        <taxon>Aves</taxon>
        <taxon>Neognathae</taxon>
        <taxon>Galloanserae</taxon>
        <taxon>Galliformes</taxon>
        <taxon>Phasianidae</taxon>
        <taxon>Phasianinae</taxon>
        <taxon>Pavo</taxon>
    </lineage>
</organism>
<sequence>MAKPGRKQSSQKRVSILTSLDDSIGSMTPRGQMILRTPGSLFRQPFTALSRSSLKQTDTSTILGAAGKSPLILQHSGLLSNQSMHPSCDSEPLDIL</sequence>
<evidence type="ECO:0000313" key="2">
    <source>
        <dbReference type="Proteomes" id="UP000694428"/>
    </source>
</evidence>
<evidence type="ECO:0000313" key="1">
    <source>
        <dbReference type="Ensembl" id="ENSPSTP00000024045.1"/>
    </source>
</evidence>
<accession>A0A8C9LFT3</accession>
<dbReference type="Ensembl" id="ENSPSTT00000025302.1">
    <property type="protein sequence ID" value="ENSPSTP00000024045.1"/>
    <property type="gene ID" value="ENSPSTG00000017742.1"/>
</dbReference>
<keyword evidence="2" id="KW-1185">Reference proteome</keyword>
<proteinExistence type="predicted"/>
<reference evidence="1" key="1">
    <citation type="submission" date="2025-08" db="UniProtKB">
        <authorList>
            <consortium name="Ensembl"/>
        </authorList>
    </citation>
    <scope>IDENTIFICATION</scope>
</reference>